<reference evidence="1 2" key="1">
    <citation type="submission" date="2019-06" db="EMBL/GenBank/DDBJ databases">
        <title>Flavobacterium sp. MaA-Y11 from geoumgang.</title>
        <authorList>
            <person name="Jeong S."/>
        </authorList>
    </citation>
    <scope>NUCLEOTIDE SEQUENCE [LARGE SCALE GENOMIC DNA]</scope>
    <source>
        <strain evidence="1 2">MaA-Y11</strain>
    </source>
</reference>
<gene>
    <name evidence="1" type="ORF">FJA49_06050</name>
</gene>
<accession>A0A501QES2</accession>
<keyword evidence="2" id="KW-1185">Reference proteome</keyword>
<protein>
    <submittedName>
        <fullName evidence="1">Uncharacterized protein</fullName>
    </submittedName>
</protein>
<sequence length="72" mass="8491">MSRGGDNKKEEALQREQLQIELQGVKELIVDFFVFPQLYTHAEILELFERKKTLEQLLDDPSANPFYCFTKL</sequence>
<organism evidence="1 2">
    <name type="scientific">Flavobacterium microcysteis</name>
    <dbReference type="NCBI Taxonomy" id="2596891"/>
    <lineage>
        <taxon>Bacteria</taxon>
        <taxon>Pseudomonadati</taxon>
        <taxon>Bacteroidota</taxon>
        <taxon>Flavobacteriia</taxon>
        <taxon>Flavobacteriales</taxon>
        <taxon>Flavobacteriaceae</taxon>
        <taxon>Flavobacterium</taxon>
    </lineage>
</organism>
<comment type="caution">
    <text evidence="1">The sequence shown here is derived from an EMBL/GenBank/DDBJ whole genome shotgun (WGS) entry which is preliminary data.</text>
</comment>
<evidence type="ECO:0000313" key="2">
    <source>
        <dbReference type="Proteomes" id="UP000319175"/>
    </source>
</evidence>
<evidence type="ECO:0000313" key="1">
    <source>
        <dbReference type="EMBL" id="TPD70496.1"/>
    </source>
</evidence>
<dbReference type="Proteomes" id="UP000319175">
    <property type="component" value="Unassembled WGS sequence"/>
</dbReference>
<dbReference type="AlphaFoldDB" id="A0A501QES2"/>
<dbReference type="EMBL" id="VFJE01000052">
    <property type="protein sequence ID" value="TPD70496.1"/>
    <property type="molecule type" value="Genomic_DNA"/>
</dbReference>
<dbReference type="RefSeq" id="WP_139999888.1">
    <property type="nucleotide sequence ID" value="NZ_VFJE01000052.1"/>
</dbReference>
<name>A0A501QES2_9FLAO</name>
<proteinExistence type="predicted"/>